<keyword evidence="1" id="KW-0378">Hydrolase</keyword>
<comment type="caution">
    <text evidence="1">The sequence shown here is derived from an EMBL/GenBank/DDBJ whole genome shotgun (WGS) entry which is preliminary data.</text>
</comment>
<keyword evidence="2" id="KW-1185">Reference proteome</keyword>
<evidence type="ECO:0000313" key="2">
    <source>
        <dbReference type="Proteomes" id="UP000799754"/>
    </source>
</evidence>
<dbReference type="Proteomes" id="UP000799754">
    <property type="component" value="Unassembled WGS sequence"/>
</dbReference>
<protein>
    <submittedName>
        <fullName evidence="1">Glycoside hydrolase family 17 protein</fullName>
    </submittedName>
</protein>
<dbReference type="EMBL" id="MU006710">
    <property type="protein sequence ID" value="KAF2629458.1"/>
    <property type="molecule type" value="Genomic_DNA"/>
</dbReference>
<reference evidence="1" key="1">
    <citation type="journal article" date="2020" name="Stud. Mycol.">
        <title>101 Dothideomycetes genomes: a test case for predicting lifestyles and emergence of pathogens.</title>
        <authorList>
            <person name="Haridas S."/>
            <person name="Albert R."/>
            <person name="Binder M."/>
            <person name="Bloem J."/>
            <person name="Labutti K."/>
            <person name="Salamov A."/>
            <person name="Andreopoulos B."/>
            <person name="Baker S."/>
            <person name="Barry K."/>
            <person name="Bills G."/>
            <person name="Bluhm B."/>
            <person name="Cannon C."/>
            <person name="Castanera R."/>
            <person name="Culley D."/>
            <person name="Daum C."/>
            <person name="Ezra D."/>
            <person name="Gonzalez J."/>
            <person name="Henrissat B."/>
            <person name="Kuo A."/>
            <person name="Liang C."/>
            <person name="Lipzen A."/>
            <person name="Lutzoni F."/>
            <person name="Magnuson J."/>
            <person name="Mondo S."/>
            <person name="Nolan M."/>
            <person name="Ohm R."/>
            <person name="Pangilinan J."/>
            <person name="Park H.-J."/>
            <person name="Ramirez L."/>
            <person name="Alfaro M."/>
            <person name="Sun H."/>
            <person name="Tritt A."/>
            <person name="Yoshinaga Y."/>
            <person name="Zwiers L.-H."/>
            <person name="Turgeon B."/>
            <person name="Goodwin S."/>
            <person name="Spatafora J."/>
            <person name="Crous P."/>
            <person name="Grigoriev I."/>
        </authorList>
    </citation>
    <scope>NUCLEOTIDE SEQUENCE</scope>
    <source>
        <strain evidence="1">CBS 525.71</strain>
    </source>
</reference>
<sequence length="592" mass="62700">MKCTSFLPLTILLAPAAAKVYTGFNYGGFWGEQSNIKRYADFHHGFELAKNLTNAPVPFDSARLYTCITTGSKDDPTEAFQAAIDTGTNLLLGMWVSPKATGQPNDVQVENELAALNKGFAQHGQRLADLVIGLSVGNEDVYRFNNAQVGIASDNLLLTIKSVREKIAASPYAKYMEGKPIGHTDTAHYAVVPGSDFVGMTGYPYWEGHSIDNANISFMSLLKDTQRRAGTIPVWISEMGWPINGTQIKQAAASADNYQRYWNEVGCQVFGKYNTFWFGLLQDSQPDQPDWGLLDTKTHQPRIRDLSCGGRSNMTAPAAVRPLSSSSARSTSLASPLSSLSALLPPSSPMPAPPPSTLLTVTTPALVSQPASPPPVSQSPTSASSIHSPSSLPSSTASAPPPRTTSPPATVTPSPSTDAGCVVVNGKTWVAAWDEHGKKHISGTGLECPAIPTSPPNVEPPSLLILTESLEEWKTQSWAAPIPPPVSTSSQPTALAAMPFPSPTAASTLSSVSTSAPTSIPTSSIQRSPGPAVPKDPTEEQLDLGLQGGPRPTPLGLANNPVSVMTPLGFPTRPVQLIPVPSDHVGFFHSLQ</sequence>
<gene>
    <name evidence="1" type="ORF">BU25DRAFT_465717</name>
</gene>
<proteinExistence type="predicted"/>
<feature type="non-terminal residue" evidence="1">
    <location>
        <position position="592"/>
    </location>
</feature>
<accession>A0ACB6S653</accession>
<evidence type="ECO:0000313" key="1">
    <source>
        <dbReference type="EMBL" id="KAF2629458.1"/>
    </source>
</evidence>
<name>A0ACB6S653_9PLEO</name>
<organism evidence="1 2">
    <name type="scientific">Macroventuria anomochaeta</name>
    <dbReference type="NCBI Taxonomy" id="301207"/>
    <lineage>
        <taxon>Eukaryota</taxon>
        <taxon>Fungi</taxon>
        <taxon>Dikarya</taxon>
        <taxon>Ascomycota</taxon>
        <taxon>Pezizomycotina</taxon>
        <taxon>Dothideomycetes</taxon>
        <taxon>Pleosporomycetidae</taxon>
        <taxon>Pleosporales</taxon>
        <taxon>Pleosporineae</taxon>
        <taxon>Didymellaceae</taxon>
        <taxon>Macroventuria</taxon>
    </lineage>
</organism>